<dbReference type="Proteomes" id="UP000560081">
    <property type="component" value="Unassembled WGS sequence"/>
</dbReference>
<protein>
    <submittedName>
        <fullName evidence="3">4'-phosphopantetheinyl transferase</fullName>
        <ecNumber evidence="3">2.7.8.-</ecNumber>
    </submittedName>
</protein>
<keyword evidence="3" id="KW-0808">Transferase</keyword>
<feature type="chain" id="PRO_5039609181" evidence="1">
    <location>
        <begin position="24"/>
        <end position="231"/>
    </location>
</feature>
<dbReference type="GO" id="GO:0000287">
    <property type="term" value="F:magnesium ion binding"/>
    <property type="evidence" value="ECO:0007669"/>
    <property type="project" value="InterPro"/>
</dbReference>
<gene>
    <name evidence="3" type="ORF">BJ976_000766</name>
</gene>
<dbReference type="RefSeq" id="WP_135029504.1">
    <property type="nucleotide sequence ID" value="NZ_BMLA01000005.1"/>
</dbReference>
<name>A0A4Y8X291_9MICC</name>
<dbReference type="EC" id="2.7.8.-" evidence="3"/>
<dbReference type="AlphaFoldDB" id="A0A4Y8X291"/>
<feature type="signal peptide" evidence="1">
    <location>
        <begin position="1"/>
        <end position="23"/>
    </location>
</feature>
<evidence type="ECO:0000256" key="1">
    <source>
        <dbReference type="SAM" id="SignalP"/>
    </source>
</evidence>
<dbReference type="Pfam" id="PF01648">
    <property type="entry name" value="ACPS"/>
    <property type="match status" value="1"/>
</dbReference>
<organism evidence="3 4">
    <name type="scientific">Micrococcus flavus</name>
    <dbReference type="NCBI Taxonomy" id="384602"/>
    <lineage>
        <taxon>Bacteria</taxon>
        <taxon>Bacillati</taxon>
        <taxon>Actinomycetota</taxon>
        <taxon>Actinomycetes</taxon>
        <taxon>Micrococcales</taxon>
        <taxon>Micrococcaceae</taxon>
        <taxon>Micrococcus</taxon>
    </lineage>
</organism>
<dbReference type="Gene3D" id="3.90.470.20">
    <property type="entry name" value="4'-phosphopantetheinyl transferase domain"/>
    <property type="match status" value="1"/>
</dbReference>
<dbReference type="OrthoDB" id="190168at2"/>
<reference evidence="3 4" key="1">
    <citation type="submission" date="2020-08" db="EMBL/GenBank/DDBJ databases">
        <title>Sequencing the genomes of 1000 actinobacteria strains.</title>
        <authorList>
            <person name="Klenk H.-P."/>
        </authorList>
    </citation>
    <scope>NUCLEOTIDE SEQUENCE [LARGE SCALE GENOMIC DNA]</scope>
    <source>
        <strain evidence="3 4">DSM 19079</strain>
    </source>
</reference>
<evidence type="ECO:0000259" key="2">
    <source>
        <dbReference type="Pfam" id="PF01648"/>
    </source>
</evidence>
<proteinExistence type="predicted"/>
<keyword evidence="4" id="KW-1185">Reference proteome</keyword>
<accession>A0A4Y8X291</accession>
<dbReference type="EMBL" id="JACHMC010000001">
    <property type="protein sequence ID" value="MBB4882415.1"/>
    <property type="molecule type" value="Genomic_DNA"/>
</dbReference>
<keyword evidence="1" id="KW-0732">Signal</keyword>
<feature type="domain" description="4'-phosphopantetheinyl transferase" evidence="2">
    <location>
        <begin position="123"/>
        <end position="191"/>
    </location>
</feature>
<evidence type="ECO:0000313" key="3">
    <source>
        <dbReference type="EMBL" id="MBB4882415.1"/>
    </source>
</evidence>
<dbReference type="InterPro" id="IPR008278">
    <property type="entry name" value="4-PPantetheinyl_Trfase_dom"/>
</dbReference>
<evidence type="ECO:0000313" key="4">
    <source>
        <dbReference type="Proteomes" id="UP000560081"/>
    </source>
</evidence>
<dbReference type="GO" id="GO:0008897">
    <property type="term" value="F:holo-[acyl-carrier-protein] synthase activity"/>
    <property type="evidence" value="ECO:0007669"/>
    <property type="project" value="InterPro"/>
</dbReference>
<comment type="caution">
    <text evidence="3">The sequence shown here is derived from an EMBL/GenBank/DDBJ whole genome shotgun (WGS) entry which is preliminary data.</text>
</comment>
<dbReference type="SUPFAM" id="SSF56214">
    <property type="entry name" value="4'-phosphopantetheinyl transferase"/>
    <property type="match status" value="1"/>
</dbReference>
<sequence>MTARPAAALPGVWGLTTAVPASAGAAVAVSGAGSPARPDDAALRERVRAALSAVWGEDPGPLGLARRCPACGSGEHGAPRLTGLPAGRRVLVSLSGVADDDGAPLRVAAWWTPGPAPAPPGSGLGLDLERIDAPALAAPDGLGGVGFSTAERTWLAGLAPADRPAARARLWTRKEALVKAAGTGFTGDPADVPALSPGPGDAVVDLGQELLRAAGLPPAVRGALALRVPTR</sequence>
<dbReference type="InterPro" id="IPR037143">
    <property type="entry name" value="4-PPantetheinyl_Trfase_dom_sf"/>
</dbReference>